<protein>
    <submittedName>
        <fullName evidence="1">Uncharacterized protein</fullName>
    </submittedName>
</protein>
<keyword evidence="2" id="KW-1185">Reference proteome</keyword>
<sequence>MPLPNLLPLWSRCQCLPLPGPLPSPSLPIPRSQENQLRAQQWMQKLHDQLGLQHFLRDCHEGDKCSQGEMGGGDAPSKWVAVRCSLSAARRRAELGRNAHAPQIPARLRGLWGGEREGPLAPLAPLATARVRDNGSRGDER</sequence>
<organism evidence="1 2">
    <name type="scientific">Marmota monax</name>
    <name type="common">Woodchuck</name>
    <dbReference type="NCBI Taxonomy" id="9995"/>
    <lineage>
        <taxon>Eukaryota</taxon>
        <taxon>Metazoa</taxon>
        <taxon>Chordata</taxon>
        <taxon>Craniata</taxon>
        <taxon>Vertebrata</taxon>
        <taxon>Euteleostomi</taxon>
        <taxon>Mammalia</taxon>
        <taxon>Eutheria</taxon>
        <taxon>Euarchontoglires</taxon>
        <taxon>Glires</taxon>
        <taxon>Rodentia</taxon>
        <taxon>Sciuromorpha</taxon>
        <taxon>Sciuridae</taxon>
        <taxon>Xerinae</taxon>
        <taxon>Marmotini</taxon>
        <taxon>Marmota</taxon>
    </lineage>
</organism>
<proteinExistence type="predicted"/>
<dbReference type="Proteomes" id="UP000335636">
    <property type="component" value="Unassembled WGS sequence"/>
</dbReference>
<reference evidence="1" key="1">
    <citation type="submission" date="2019-04" db="EMBL/GenBank/DDBJ databases">
        <authorList>
            <person name="Alioto T."/>
            <person name="Alioto T."/>
        </authorList>
    </citation>
    <scope>NUCLEOTIDE SEQUENCE [LARGE SCALE GENOMIC DNA]</scope>
</reference>
<gene>
    <name evidence="1" type="ORF">MONAX_5E028679</name>
</gene>
<evidence type="ECO:0000313" key="1">
    <source>
        <dbReference type="EMBL" id="VTJ56299.1"/>
    </source>
</evidence>
<name>A0A5E4AHV3_MARMO</name>
<comment type="caution">
    <text evidence="1">The sequence shown here is derived from an EMBL/GenBank/DDBJ whole genome shotgun (WGS) entry which is preliminary data.</text>
</comment>
<accession>A0A5E4AHV3</accession>
<evidence type="ECO:0000313" key="2">
    <source>
        <dbReference type="Proteomes" id="UP000335636"/>
    </source>
</evidence>
<dbReference type="AlphaFoldDB" id="A0A5E4AHV3"/>
<dbReference type="EMBL" id="CABDUW010000063">
    <property type="protein sequence ID" value="VTJ56299.1"/>
    <property type="molecule type" value="Genomic_DNA"/>
</dbReference>